<dbReference type="PANTHER" id="PTHR19303:SF73">
    <property type="entry name" value="PROTEIN PDC2"/>
    <property type="match status" value="1"/>
</dbReference>
<sequence length="241" mass="27686">MRLTLLFCCNADGSEKKYIPLENQKILAALKPFPYYFQGKAWMVSSLWTNILKEFDRDMIKQNRKVVLFIDNAPCHKVTDLVLENVKIEFLPANTTSILQPLDQGIIHAFKVYFRQILVRKQLLAIEKGLSNKDFVKSISILDAQTFAKRSWWLVKKETIENCFRKAGFFIENNSSDVVEEVIDVTIDPTEFKEYVNCDKELECFGTLTEDEIVSSILDGKSSEASSEENSQDECNNVHPP</sequence>
<dbReference type="PANTHER" id="PTHR19303">
    <property type="entry name" value="TRANSPOSON"/>
    <property type="match status" value="1"/>
</dbReference>
<gene>
    <name evidence="3" type="primary">TIGD6</name>
</gene>
<dbReference type="GO" id="GO:0003677">
    <property type="term" value="F:DNA binding"/>
    <property type="evidence" value="ECO:0007669"/>
    <property type="project" value="TreeGrafter"/>
</dbReference>
<dbReference type="InterPro" id="IPR004875">
    <property type="entry name" value="DDE_SF_endonuclease_dom"/>
</dbReference>
<dbReference type="Pfam" id="PF03184">
    <property type="entry name" value="DDE_1"/>
    <property type="match status" value="1"/>
</dbReference>
<dbReference type="OrthoDB" id="9909311at2759"/>
<evidence type="ECO:0000256" key="1">
    <source>
        <dbReference type="SAM" id="MobiDB-lite"/>
    </source>
</evidence>
<accession>A0A034WJ99</accession>
<feature type="region of interest" description="Disordered" evidence="1">
    <location>
        <begin position="219"/>
        <end position="241"/>
    </location>
</feature>
<feature type="domain" description="DDE-1" evidence="2">
    <location>
        <begin position="2"/>
        <end position="164"/>
    </location>
</feature>
<dbReference type="EMBL" id="GAKP01004223">
    <property type="protein sequence ID" value="JAC54729.1"/>
    <property type="molecule type" value="Transcribed_RNA"/>
</dbReference>
<reference evidence="3" key="1">
    <citation type="journal article" date="2014" name="BMC Genomics">
        <title>Characterizing the developmental transcriptome of the oriental fruit fly, Bactrocera dorsalis (Diptera: Tephritidae) through comparative genomic analysis with Drosophila melanogaster utilizing modENCODE datasets.</title>
        <authorList>
            <person name="Geib S.M."/>
            <person name="Calla B."/>
            <person name="Hall B."/>
            <person name="Hou S."/>
            <person name="Manoukis N.C."/>
        </authorList>
    </citation>
    <scope>NUCLEOTIDE SEQUENCE</scope>
    <source>
        <strain evidence="3">Punador</strain>
    </source>
</reference>
<name>A0A034WJ99_BACDO</name>
<dbReference type="GO" id="GO:0005634">
    <property type="term" value="C:nucleus"/>
    <property type="evidence" value="ECO:0007669"/>
    <property type="project" value="TreeGrafter"/>
</dbReference>
<evidence type="ECO:0000259" key="2">
    <source>
        <dbReference type="Pfam" id="PF03184"/>
    </source>
</evidence>
<dbReference type="AlphaFoldDB" id="A0A034WJ99"/>
<dbReference type="InterPro" id="IPR050863">
    <property type="entry name" value="CenT-Element_Derived"/>
</dbReference>
<organism evidence="3">
    <name type="scientific">Bactrocera dorsalis</name>
    <name type="common">Oriental fruit fly</name>
    <name type="synonym">Dacus dorsalis</name>
    <dbReference type="NCBI Taxonomy" id="27457"/>
    <lineage>
        <taxon>Eukaryota</taxon>
        <taxon>Metazoa</taxon>
        <taxon>Ecdysozoa</taxon>
        <taxon>Arthropoda</taxon>
        <taxon>Hexapoda</taxon>
        <taxon>Insecta</taxon>
        <taxon>Pterygota</taxon>
        <taxon>Neoptera</taxon>
        <taxon>Endopterygota</taxon>
        <taxon>Diptera</taxon>
        <taxon>Brachycera</taxon>
        <taxon>Muscomorpha</taxon>
        <taxon>Tephritoidea</taxon>
        <taxon>Tephritidae</taxon>
        <taxon>Bactrocera</taxon>
        <taxon>Bactrocera</taxon>
    </lineage>
</organism>
<proteinExistence type="predicted"/>
<protein>
    <submittedName>
        <fullName evidence="3">Tigger transposable element-derived protein 6</fullName>
    </submittedName>
</protein>
<evidence type="ECO:0000313" key="3">
    <source>
        <dbReference type="EMBL" id="JAC54729.1"/>
    </source>
</evidence>